<dbReference type="Proteomes" id="UP000175989">
    <property type="component" value="Unassembled WGS sequence"/>
</dbReference>
<dbReference type="Gene3D" id="3.10.450.50">
    <property type="match status" value="1"/>
</dbReference>
<dbReference type="InterPro" id="IPR032710">
    <property type="entry name" value="NTF2-like_dom_sf"/>
</dbReference>
<dbReference type="RefSeq" id="WP_070247887.1">
    <property type="nucleotide sequence ID" value="NZ_LROM01000079.1"/>
</dbReference>
<dbReference type="PATRIC" id="fig|762836.4.peg.2223"/>
<organism evidence="2 3">
    <name type="scientific">Duganella phyllosphaerae</name>
    <dbReference type="NCBI Taxonomy" id="762836"/>
    <lineage>
        <taxon>Bacteria</taxon>
        <taxon>Pseudomonadati</taxon>
        <taxon>Pseudomonadota</taxon>
        <taxon>Betaproteobacteria</taxon>
        <taxon>Burkholderiales</taxon>
        <taxon>Oxalobacteraceae</taxon>
        <taxon>Telluria group</taxon>
        <taxon>Duganella</taxon>
    </lineage>
</organism>
<name>A0A1E7WQC8_9BURK</name>
<proteinExistence type="predicted"/>
<sequence length="108" mass="11427">MMIELPAVVADYFNADNAHDADGVAACFGEDGEVRDEHERHQGHDAIRAWKRATGAKYAATVAPLDCTPTARGCVVKGEVSGNFPGSPVVLGFDFQLAGAKIAALEIR</sequence>
<dbReference type="InterPro" id="IPR037401">
    <property type="entry name" value="SnoaL-like"/>
</dbReference>
<dbReference type="SUPFAM" id="SSF54427">
    <property type="entry name" value="NTF2-like"/>
    <property type="match status" value="1"/>
</dbReference>
<reference evidence="3" key="1">
    <citation type="journal article" date="2016" name="Front. Microbiol.">
        <title>Molecular Keys to the Janthinobacterium and Duganella spp. Interaction with the Plant Pathogen Fusarium graminearum.</title>
        <authorList>
            <person name="Haack F.S."/>
            <person name="Poehlein A."/>
            <person name="Kroger C."/>
            <person name="Voigt C.A."/>
            <person name="Piepenbring M."/>
            <person name="Bode H.B."/>
            <person name="Daniel R."/>
            <person name="Schafer W."/>
            <person name="Streit W.R."/>
        </authorList>
    </citation>
    <scope>NUCLEOTIDE SEQUENCE [LARGE SCALE GENOMIC DNA]</scope>
    <source>
        <strain evidence="3">T54</strain>
    </source>
</reference>
<dbReference type="Pfam" id="PF12680">
    <property type="entry name" value="SnoaL_2"/>
    <property type="match status" value="1"/>
</dbReference>
<comment type="caution">
    <text evidence="2">The sequence shown here is derived from an EMBL/GenBank/DDBJ whole genome shotgun (WGS) entry which is preliminary data.</text>
</comment>
<protein>
    <submittedName>
        <fullName evidence="2">SnoaL-like domain protein</fullName>
    </submittedName>
</protein>
<dbReference type="OrthoDB" id="8684708at2"/>
<evidence type="ECO:0000313" key="2">
    <source>
        <dbReference type="EMBL" id="OFA01647.1"/>
    </source>
</evidence>
<gene>
    <name evidence="2" type="ORF">DUPY_21460</name>
</gene>
<accession>A0A1E7WQC8</accession>
<feature type="domain" description="SnoaL-like" evidence="1">
    <location>
        <begin position="9"/>
        <end position="88"/>
    </location>
</feature>
<evidence type="ECO:0000259" key="1">
    <source>
        <dbReference type="Pfam" id="PF12680"/>
    </source>
</evidence>
<dbReference type="AlphaFoldDB" id="A0A1E7WQC8"/>
<dbReference type="EMBL" id="LROM01000079">
    <property type="protein sequence ID" value="OFA01647.1"/>
    <property type="molecule type" value="Genomic_DNA"/>
</dbReference>
<keyword evidence="3" id="KW-1185">Reference proteome</keyword>
<evidence type="ECO:0000313" key="3">
    <source>
        <dbReference type="Proteomes" id="UP000175989"/>
    </source>
</evidence>